<dbReference type="Gene3D" id="2.30.42.10">
    <property type="match status" value="1"/>
</dbReference>
<dbReference type="GO" id="GO:0044325">
    <property type="term" value="F:transmembrane transporter binding"/>
    <property type="evidence" value="ECO:0007669"/>
    <property type="project" value="TreeGrafter"/>
</dbReference>
<feature type="compositionally biased region" description="Polar residues" evidence="3">
    <location>
        <begin position="24"/>
        <end position="34"/>
    </location>
</feature>
<keyword evidence="6" id="KW-1185">Reference proteome</keyword>
<dbReference type="GO" id="GO:0048788">
    <property type="term" value="C:cytoskeleton of presynaptic active zone"/>
    <property type="evidence" value="ECO:0007669"/>
    <property type="project" value="TreeGrafter"/>
</dbReference>
<proteinExistence type="predicted"/>
<evidence type="ECO:0000256" key="3">
    <source>
        <dbReference type="SAM" id="MobiDB-lite"/>
    </source>
</evidence>
<evidence type="ECO:0000313" key="6">
    <source>
        <dbReference type="Proteomes" id="UP000735302"/>
    </source>
</evidence>
<sequence>MRGSRFESLSGPRKIFNAPPCPPTTKQHPVTWQSSADGSKWIGHMILKKTVLESGGEKRDSSAILGLKVIGGTASDTGKLGAFITKVKKGSIADTVGHLRPVINAIDLPLTDGGKFRDPYCKIYLLPDRSEKSKRRTKTVSATIDPTWNQTFIYCPVKESDLHDRLLEITVWDYDRVGASEFLGEILIDLTTANLNDEPYWYQLDHHDNTSIPLPASSPRTKSSQDPYDLRKDHLSPPVSTRGLSDSDMSEMDFDDGIGVVPETGYCQFGPPMMLSISILISKIVSSGMSKVKINYLFQQKACNNIIGGAVAHLVGQLATKSEVRGSNPSRSQVNFSIAPLCPPSTKWVARSLKARRK</sequence>
<dbReference type="EMBL" id="BLXT01002087">
    <property type="protein sequence ID" value="GFN91093.1"/>
    <property type="molecule type" value="Genomic_DNA"/>
</dbReference>
<dbReference type="GO" id="GO:0048167">
    <property type="term" value="P:regulation of synaptic plasticity"/>
    <property type="evidence" value="ECO:0007669"/>
    <property type="project" value="TreeGrafter"/>
</dbReference>
<organism evidence="5 6">
    <name type="scientific">Plakobranchus ocellatus</name>
    <dbReference type="NCBI Taxonomy" id="259542"/>
    <lineage>
        <taxon>Eukaryota</taxon>
        <taxon>Metazoa</taxon>
        <taxon>Spiralia</taxon>
        <taxon>Lophotrochozoa</taxon>
        <taxon>Mollusca</taxon>
        <taxon>Gastropoda</taxon>
        <taxon>Heterobranchia</taxon>
        <taxon>Euthyneura</taxon>
        <taxon>Panpulmonata</taxon>
        <taxon>Sacoglossa</taxon>
        <taxon>Placobranchoidea</taxon>
        <taxon>Plakobranchidae</taxon>
        <taxon>Plakobranchus</taxon>
    </lineage>
</organism>
<dbReference type="PANTHER" id="PTHR12157:SF21">
    <property type="entry name" value="RAB3 INTERACTING MOLECULE, ISOFORM F"/>
    <property type="match status" value="1"/>
</dbReference>
<dbReference type="InterPro" id="IPR036034">
    <property type="entry name" value="PDZ_sf"/>
</dbReference>
<evidence type="ECO:0000256" key="1">
    <source>
        <dbReference type="ARBA" id="ARBA00023018"/>
    </source>
</evidence>
<dbReference type="SMART" id="SM00239">
    <property type="entry name" value="C2"/>
    <property type="match status" value="1"/>
</dbReference>
<dbReference type="AlphaFoldDB" id="A0AAV3Z6Y8"/>
<evidence type="ECO:0000259" key="4">
    <source>
        <dbReference type="PROSITE" id="PS50004"/>
    </source>
</evidence>
<name>A0AAV3Z6Y8_9GAST</name>
<dbReference type="PROSITE" id="PS50004">
    <property type="entry name" value="C2"/>
    <property type="match status" value="1"/>
</dbReference>
<dbReference type="Gene3D" id="2.60.40.150">
    <property type="entry name" value="C2 domain"/>
    <property type="match status" value="1"/>
</dbReference>
<dbReference type="InterPro" id="IPR035892">
    <property type="entry name" value="C2_domain_sf"/>
</dbReference>
<evidence type="ECO:0000256" key="2">
    <source>
        <dbReference type="ARBA" id="ARBA00034103"/>
    </source>
</evidence>
<dbReference type="GO" id="GO:0042391">
    <property type="term" value="P:regulation of membrane potential"/>
    <property type="evidence" value="ECO:0007669"/>
    <property type="project" value="TreeGrafter"/>
</dbReference>
<dbReference type="InterPro" id="IPR000008">
    <property type="entry name" value="C2_dom"/>
</dbReference>
<dbReference type="SUPFAM" id="SSF50156">
    <property type="entry name" value="PDZ domain-like"/>
    <property type="match status" value="1"/>
</dbReference>
<dbReference type="InterPro" id="IPR039032">
    <property type="entry name" value="Rim-like"/>
</dbReference>
<dbReference type="Proteomes" id="UP000735302">
    <property type="component" value="Unassembled WGS sequence"/>
</dbReference>
<dbReference type="SUPFAM" id="SSF49562">
    <property type="entry name" value="C2 domain (Calcium/lipid-binding domain, CaLB)"/>
    <property type="match status" value="1"/>
</dbReference>
<feature type="region of interest" description="Disordered" evidence="3">
    <location>
        <begin position="212"/>
        <end position="248"/>
    </location>
</feature>
<protein>
    <submittedName>
        <fullName evidence="5">Regulating synaptic membrane exocytosis protein 2</fullName>
    </submittedName>
</protein>
<dbReference type="GO" id="GO:0050806">
    <property type="term" value="P:positive regulation of synaptic transmission"/>
    <property type="evidence" value="ECO:0007669"/>
    <property type="project" value="TreeGrafter"/>
</dbReference>
<comment type="caution">
    <text evidence="5">The sequence shown here is derived from an EMBL/GenBank/DDBJ whole genome shotgun (WGS) entry which is preliminary data.</text>
</comment>
<comment type="subcellular location">
    <subcellularLocation>
        <location evidence="2">Synapse</location>
    </subcellularLocation>
</comment>
<accession>A0AAV3Z6Y8</accession>
<feature type="region of interest" description="Disordered" evidence="3">
    <location>
        <begin position="1"/>
        <end position="34"/>
    </location>
</feature>
<dbReference type="GO" id="GO:0048791">
    <property type="term" value="P:calcium ion-regulated exocytosis of neurotransmitter"/>
    <property type="evidence" value="ECO:0007669"/>
    <property type="project" value="TreeGrafter"/>
</dbReference>
<reference evidence="5 6" key="1">
    <citation type="journal article" date="2021" name="Elife">
        <title>Chloroplast acquisition without the gene transfer in kleptoplastic sea slugs, Plakobranchus ocellatus.</title>
        <authorList>
            <person name="Maeda T."/>
            <person name="Takahashi S."/>
            <person name="Yoshida T."/>
            <person name="Shimamura S."/>
            <person name="Takaki Y."/>
            <person name="Nagai Y."/>
            <person name="Toyoda A."/>
            <person name="Suzuki Y."/>
            <person name="Arimoto A."/>
            <person name="Ishii H."/>
            <person name="Satoh N."/>
            <person name="Nishiyama T."/>
            <person name="Hasebe M."/>
            <person name="Maruyama T."/>
            <person name="Minagawa J."/>
            <person name="Obokata J."/>
            <person name="Shigenobu S."/>
        </authorList>
    </citation>
    <scope>NUCLEOTIDE SEQUENCE [LARGE SCALE GENOMIC DNA]</scope>
</reference>
<keyword evidence="1" id="KW-0770">Synapse</keyword>
<dbReference type="GO" id="GO:0031267">
    <property type="term" value="F:small GTPase binding"/>
    <property type="evidence" value="ECO:0007669"/>
    <property type="project" value="InterPro"/>
</dbReference>
<gene>
    <name evidence="5" type="ORF">PoB_001759900</name>
</gene>
<dbReference type="PRINTS" id="PR00360">
    <property type="entry name" value="C2DOMAIN"/>
</dbReference>
<feature type="domain" description="C2" evidence="4">
    <location>
        <begin position="76"/>
        <end position="202"/>
    </location>
</feature>
<dbReference type="PANTHER" id="PTHR12157">
    <property type="entry name" value="REGULATING SYNAPTIC MEMBRANE EXOCYTOSIS PROTEIN"/>
    <property type="match status" value="1"/>
</dbReference>
<dbReference type="GO" id="GO:0042734">
    <property type="term" value="C:presynaptic membrane"/>
    <property type="evidence" value="ECO:0007669"/>
    <property type="project" value="TreeGrafter"/>
</dbReference>
<dbReference type="Pfam" id="PF00168">
    <property type="entry name" value="C2"/>
    <property type="match status" value="1"/>
</dbReference>
<evidence type="ECO:0000313" key="5">
    <source>
        <dbReference type="EMBL" id="GFN91093.1"/>
    </source>
</evidence>